<keyword evidence="1" id="KW-0472">Membrane</keyword>
<dbReference type="RefSeq" id="WP_378572282.1">
    <property type="nucleotide sequence ID" value="NZ_JBHSFQ010000005.1"/>
</dbReference>
<evidence type="ECO:0000313" key="3">
    <source>
        <dbReference type="Proteomes" id="UP001595923"/>
    </source>
</evidence>
<sequence length="110" mass="11778">MDPSSGDAARLFDALHHSGFLYEFIGICQMGAAFLLLVPPTALLGACVYLPIIAGIEVITTTMDFRGTWVITSLMLLGCVPLLCRDYHRIKYIVVPAAPPASLDPARTGG</sequence>
<feature type="transmembrane region" description="Helical" evidence="1">
    <location>
        <begin position="67"/>
        <end position="84"/>
    </location>
</feature>
<protein>
    <recommendedName>
        <fullName evidence="4">DoxX family protein</fullName>
    </recommendedName>
</protein>
<reference evidence="3" key="1">
    <citation type="journal article" date="2019" name="Int. J. Syst. Evol. Microbiol.">
        <title>The Global Catalogue of Microorganisms (GCM) 10K type strain sequencing project: providing services to taxonomists for standard genome sequencing and annotation.</title>
        <authorList>
            <consortium name="The Broad Institute Genomics Platform"/>
            <consortium name="The Broad Institute Genome Sequencing Center for Infectious Disease"/>
            <person name="Wu L."/>
            <person name="Ma J."/>
        </authorList>
    </citation>
    <scope>NUCLEOTIDE SEQUENCE [LARGE SCALE GENOMIC DNA]</scope>
    <source>
        <strain evidence="3">XZYJ18</strain>
    </source>
</reference>
<keyword evidence="1" id="KW-0812">Transmembrane</keyword>
<dbReference type="EMBL" id="JBHSFQ010000005">
    <property type="protein sequence ID" value="MFC4561663.1"/>
    <property type="molecule type" value="Genomic_DNA"/>
</dbReference>
<evidence type="ECO:0000313" key="2">
    <source>
        <dbReference type="EMBL" id="MFC4561663.1"/>
    </source>
</evidence>
<name>A0ABV9DTG1_9ACTN</name>
<keyword evidence="1" id="KW-1133">Transmembrane helix</keyword>
<organism evidence="2 3">
    <name type="scientific">Nocardiopsis mangrovi</name>
    <dbReference type="NCBI Taxonomy" id="1179818"/>
    <lineage>
        <taxon>Bacteria</taxon>
        <taxon>Bacillati</taxon>
        <taxon>Actinomycetota</taxon>
        <taxon>Actinomycetes</taxon>
        <taxon>Streptosporangiales</taxon>
        <taxon>Nocardiopsidaceae</taxon>
        <taxon>Nocardiopsis</taxon>
    </lineage>
</organism>
<feature type="transmembrane region" description="Helical" evidence="1">
    <location>
        <begin position="43"/>
        <end position="61"/>
    </location>
</feature>
<evidence type="ECO:0000256" key="1">
    <source>
        <dbReference type="SAM" id="Phobius"/>
    </source>
</evidence>
<proteinExistence type="predicted"/>
<comment type="caution">
    <text evidence="2">The sequence shown here is derived from an EMBL/GenBank/DDBJ whole genome shotgun (WGS) entry which is preliminary data.</text>
</comment>
<keyword evidence="3" id="KW-1185">Reference proteome</keyword>
<accession>A0ABV9DTG1</accession>
<gene>
    <name evidence="2" type="ORF">ACFO4E_07325</name>
</gene>
<evidence type="ECO:0008006" key="4">
    <source>
        <dbReference type="Google" id="ProtNLM"/>
    </source>
</evidence>
<dbReference type="Proteomes" id="UP001595923">
    <property type="component" value="Unassembled WGS sequence"/>
</dbReference>